<keyword evidence="6" id="KW-0804">Transcription</keyword>
<evidence type="ECO:0000256" key="5">
    <source>
        <dbReference type="ARBA" id="ARBA00023125"/>
    </source>
</evidence>
<dbReference type="PANTHER" id="PTHR33202">
    <property type="entry name" value="ZINC UPTAKE REGULATION PROTEIN"/>
    <property type="match status" value="1"/>
</dbReference>
<dbReference type="InterPro" id="IPR002481">
    <property type="entry name" value="FUR"/>
</dbReference>
<dbReference type="InterPro" id="IPR036390">
    <property type="entry name" value="WH_DNA-bd_sf"/>
</dbReference>
<dbReference type="SUPFAM" id="SSF46785">
    <property type="entry name" value="Winged helix' DNA-binding domain"/>
    <property type="match status" value="1"/>
</dbReference>
<evidence type="ECO:0000256" key="6">
    <source>
        <dbReference type="ARBA" id="ARBA00023163"/>
    </source>
</evidence>
<keyword evidence="8" id="KW-1185">Reference proteome</keyword>
<evidence type="ECO:0000256" key="1">
    <source>
        <dbReference type="ARBA" id="ARBA00007957"/>
    </source>
</evidence>
<dbReference type="Proteomes" id="UP001501510">
    <property type="component" value="Unassembled WGS sequence"/>
</dbReference>
<organism evidence="7 8">
    <name type="scientific">Clostridium oceanicum</name>
    <dbReference type="NCBI Taxonomy" id="1543"/>
    <lineage>
        <taxon>Bacteria</taxon>
        <taxon>Bacillati</taxon>
        <taxon>Bacillota</taxon>
        <taxon>Clostridia</taxon>
        <taxon>Eubacteriales</taxon>
        <taxon>Clostridiaceae</taxon>
        <taxon>Clostridium</taxon>
    </lineage>
</organism>
<reference evidence="8" key="1">
    <citation type="journal article" date="2019" name="Int. J. Syst. Evol. Microbiol.">
        <title>The Global Catalogue of Microorganisms (GCM) 10K type strain sequencing project: providing services to taxonomists for standard genome sequencing and annotation.</title>
        <authorList>
            <consortium name="The Broad Institute Genomics Platform"/>
            <consortium name="The Broad Institute Genome Sequencing Center for Infectious Disease"/>
            <person name="Wu L."/>
            <person name="Ma J."/>
        </authorList>
    </citation>
    <scope>NUCLEOTIDE SEQUENCE [LARGE SCALE GENOMIC DNA]</scope>
    <source>
        <strain evidence="8">JCM 1407</strain>
    </source>
</reference>
<keyword evidence="4" id="KW-0805">Transcription regulation</keyword>
<evidence type="ECO:0000256" key="2">
    <source>
        <dbReference type="ARBA" id="ARBA00022491"/>
    </source>
</evidence>
<evidence type="ECO:0000256" key="4">
    <source>
        <dbReference type="ARBA" id="ARBA00023015"/>
    </source>
</evidence>
<evidence type="ECO:0000313" key="7">
    <source>
        <dbReference type="EMBL" id="GAA0745056.1"/>
    </source>
</evidence>
<dbReference type="EMBL" id="BAAACG010000013">
    <property type="protein sequence ID" value="GAA0745056.1"/>
    <property type="molecule type" value="Genomic_DNA"/>
</dbReference>
<accession>A0ABP3UYP2</accession>
<evidence type="ECO:0000313" key="8">
    <source>
        <dbReference type="Proteomes" id="UP001501510"/>
    </source>
</evidence>
<gene>
    <name evidence="7" type="ORF">GCM10008906_30910</name>
</gene>
<keyword evidence="2" id="KW-0678">Repressor</keyword>
<keyword evidence="3" id="KW-0862">Zinc</keyword>
<protein>
    <submittedName>
        <fullName evidence="7">Fur family transcriptional regulator</fullName>
    </submittedName>
</protein>
<comment type="caution">
    <text evidence="7">The sequence shown here is derived from an EMBL/GenBank/DDBJ whole genome shotgun (WGS) entry which is preliminary data.</text>
</comment>
<comment type="similarity">
    <text evidence="1">Belongs to the Fur family.</text>
</comment>
<evidence type="ECO:0000256" key="3">
    <source>
        <dbReference type="ARBA" id="ARBA00022833"/>
    </source>
</evidence>
<name>A0ABP3UYP2_9CLOT</name>
<dbReference type="RefSeq" id="WP_343762954.1">
    <property type="nucleotide sequence ID" value="NZ_BAAACG010000013.1"/>
</dbReference>
<dbReference type="Gene3D" id="3.30.1490.190">
    <property type="match status" value="1"/>
</dbReference>
<sequence>MGSQNLLKEKKLKITKARVSILNILNVENHSLSVEDIYNMLKEKGIIINLSTVYRNLEIFSNKNLIQKFIIDDGKSKYILKKHKSPKHIVECKMCHKEIEIECPIPQIDELVTKKTGFCCVDHQLKIKGICKSCIKKKNKTLR</sequence>
<proteinExistence type="inferred from homology"/>
<dbReference type="InterPro" id="IPR043135">
    <property type="entry name" value="Fur_C"/>
</dbReference>
<dbReference type="PANTHER" id="PTHR33202:SF8">
    <property type="entry name" value="PEROXIDE-RESPONSIVE REPRESSOR PERR"/>
    <property type="match status" value="1"/>
</dbReference>
<keyword evidence="5" id="KW-0238">DNA-binding</keyword>
<dbReference type="Gene3D" id="1.10.10.10">
    <property type="entry name" value="Winged helix-like DNA-binding domain superfamily/Winged helix DNA-binding domain"/>
    <property type="match status" value="1"/>
</dbReference>
<dbReference type="Pfam" id="PF01475">
    <property type="entry name" value="FUR"/>
    <property type="match status" value="1"/>
</dbReference>
<dbReference type="InterPro" id="IPR036388">
    <property type="entry name" value="WH-like_DNA-bd_sf"/>
</dbReference>
<dbReference type="CDD" id="cd07153">
    <property type="entry name" value="Fur_like"/>
    <property type="match status" value="1"/>
</dbReference>